<dbReference type="Proteomes" id="UP001152795">
    <property type="component" value="Unassembled WGS sequence"/>
</dbReference>
<organism evidence="2 3">
    <name type="scientific">Paramuricea clavata</name>
    <name type="common">Red gorgonian</name>
    <name type="synonym">Violescent sea-whip</name>
    <dbReference type="NCBI Taxonomy" id="317549"/>
    <lineage>
        <taxon>Eukaryota</taxon>
        <taxon>Metazoa</taxon>
        <taxon>Cnidaria</taxon>
        <taxon>Anthozoa</taxon>
        <taxon>Octocorallia</taxon>
        <taxon>Malacalcyonacea</taxon>
        <taxon>Plexauridae</taxon>
        <taxon>Paramuricea</taxon>
    </lineage>
</organism>
<feature type="domain" description="MADF" evidence="1">
    <location>
        <begin position="66"/>
        <end position="104"/>
    </location>
</feature>
<protein>
    <recommendedName>
        <fullName evidence="1">MADF domain-containing protein</fullName>
    </recommendedName>
</protein>
<accession>A0A7D9L2C0</accession>
<comment type="caution">
    <text evidence="2">The sequence shown here is derived from an EMBL/GenBank/DDBJ whole genome shotgun (WGS) entry which is preliminary data.</text>
</comment>
<dbReference type="OrthoDB" id="5803771at2759"/>
<evidence type="ECO:0000259" key="1">
    <source>
        <dbReference type="Pfam" id="PF10545"/>
    </source>
</evidence>
<name>A0A7D9L2C0_PARCT</name>
<keyword evidence="3" id="KW-1185">Reference proteome</keyword>
<dbReference type="InterPro" id="IPR006578">
    <property type="entry name" value="MADF-dom"/>
</dbReference>
<dbReference type="EMBL" id="CACRXK020012789">
    <property type="protein sequence ID" value="CAB4024000.1"/>
    <property type="molecule type" value="Genomic_DNA"/>
</dbReference>
<dbReference type="PANTHER" id="PTHR12243">
    <property type="entry name" value="MADF DOMAIN TRANSCRIPTION FACTOR"/>
    <property type="match status" value="1"/>
</dbReference>
<sequence length="262" mass="29115">MASQLNLSGVPGISFSCDIINEQIADNQFEIDEDLAEESQETFVLENVANAAPDEDNLVEFEPGIFIEEIRQLPCLWNTSLAVYKDINVKANAWNRLSVMFGKEARATKSGAAASKVSMCKYYNELAFLCDKTANKPTQSNVNIIIITVPDERVDVQSSTSKHTQEIITQVGTKRNSQEVVDNSPINMKSRKSAKERVEIGFAVDTMLVKTLKDMEKPNIPAISETTDADTLFCKSLIPTLNGLPAKKIDKPNLRFRKCCMT</sequence>
<dbReference type="Pfam" id="PF10545">
    <property type="entry name" value="MADF_DNA_bdg"/>
    <property type="match status" value="1"/>
</dbReference>
<dbReference type="GO" id="GO:0005634">
    <property type="term" value="C:nucleus"/>
    <property type="evidence" value="ECO:0007669"/>
    <property type="project" value="TreeGrafter"/>
</dbReference>
<dbReference type="GO" id="GO:0006357">
    <property type="term" value="P:regulation of transcription by RNA polymerase II"/>
    <property type="evidence" value="ECO:0007669"/>
    <property type="project" value="TreeGrafter"/>
</dbReference>
<dbReference type="AlphaFoldDB" id="A0A7D9L2C0"/>
<dbReference type="GO" id="GO:0005667">
    <property type="term" value="C:transcription regulator complex"/>
    <property type="evidence" value="ECO:0007669"/>
    <property type="project" value="TreeGrafter"/>
</dbReference>
<evidence type="ECO:0000313" key="3">
    <source>
        <dbReference type="Proteomes" id="UP001152795"/>
    </source>
</evidence>
<dbReference type="PANTHER" id="PTHR12243:SF67">
    <property type="entry name" value="COREPRESSOR OF PANGOLIN, ISOFORM A-RELATED"/>
    <property type="match status" value="1"/>
</dbReference>
<proteinExistence type="predicted"/>
<dbReference type="InterPro" id="IPR039353">
    <property type="entry name" value="TF_Adf1"/>
</dbReference>
<reference evidence="2" key="1">
    <citation type="submission" date="2020-04" db="EMBL/GenBank/DDBJ databases">
        <authorList>
            <person name="Alioto T."/>
            <person name="Alioto T."/>
            <person name="Gomez Garrido J."/>
        </authorList>
    </citation>
    <scope>NUCLEOTIDE SEQUENCE</scope>
    <source>
        <strain evidence="2">A484AB</strain>
    </source>
</reference>
<evidence type="ECO:0000313" key="2">
    <source>
        <dbReference type="EMBL" id="CAB4024000.1"/>
    </source>
</evidence>
<gene>
    <name evidence="2" type="ORF">PACLA_8A060618</name>
</gene>